<keyword evidence="1" id="KW-0808">Transferase</keyword>
<organism evidence="1 2">
    <name type="scientific">Povalibacter uvarum</name>
    <dbReference type="NCBI Taxonomy" id="732238"/>
    <lineage>
        <taxon>Bacteria</taxon>
        <taxon>Pseudomonadati</taxon>
        <taxon>Pseudomonadota</taxon>
        <taxon>Gammaproteobacteria</taxon>
        <taxon>Steroidobacterales</taxon>
        <taxon>Steroidobacteraceae</taxon>
        <taxon>Povalibacter</taxon>
    </lineage>
</organism>
<name>A0A841HGG5_9GAMM</name>
<dbReference type="AlphaFoldDB" id="A0A841HGG5"/>
<dbReference type="GO" id="GO:0003677">
    <property type="term" value="F:DNA binding"/>
    <property type="evidence" value="ECO:0007669"/>
    <property type="project" value="InterPro"/>
</dbReference>
<sequence>MSRVDFYVLSQEGPDARLRIACRLVEKAFDQNIRVYVQTGSLADAQRLDDMLWTFNERSFIPHEVLHGDAATHERVAVLLGDAPPPSTHRQLLINLTNALPTEVESFERIAEIVDVDPENKRLSRERYKAYRERGCELESHNL</sequence>
<evidence type="ECO:0000313" key="2">
    <source>
        <dbReference type="Proteomes" id="UP000588068"/>
    </source>
</evidence>
<dbReference type="InterPro" id="IPR036768">
    <property type="entry name" value="PolIII_chi_sf"/>
</dbReference>
<dbReference type="PANTHER" id="PTHR38767">
    <property type="entry name" value="DNA POLYMERASE III SUBUNIT CHI"/>
    <property type="match status" value="1"/>
</dbReference>
<dbReference type="GO" id="GO:0003887">
    <property type="term" value="F:DNA-directed DNA polymerase activity"/>
    <property type="evidence" value="ECO:0007669"/>
    <property type="project" value="UniProtKB-EC"/>
</dbReference>
<dbReference type="PANTHER" id="PTHR38767:SF1">
    <property type="entry name" value="DNA POLYMERASE III SUBUNIT CHI"/>
    <property type="match status" value="1"/>
</dbReference>
<accession>A0A841HGG5</accession>
<evidence type="ECO:0000313" key="1">
    <source>
        <dbReference type="EMBL" id="MBB6091440.1"/>
    </source>
</evidence>
<dbReference type="EC" id="2.7.7.7" evidence="1"/>
<comment type="caution">
    <text evidence="1">The sequence shown here is derived from an EMBL/GenBank/DDBJ whole genome shotgun (WGS) entry which is preliminary data.</text>
</comment>
<dbReference type="EMBL" id="JACHHZ010000001">
    <property type="protein sequence ID" value="MBB6091440.1"/>
    <property type="molecule type" value="Genomic_DNA"/>
</dbReference>
<protein>
    <submittedName>
        <fullName evidence="1">DNA polymerase-3 subunit chi</fullName>
        <ecNumber evidence="1">2.7.7.7</ecNumber>
    </submittedName>
</protein>
<dbReference type="Pfam" id="PF04364">
    <property type="entry name" value="DNA_pol3_chi"/>
    <property type="match status" value="1"/>
</dbReference>
<gene>
    <name evidence="1" type="ORF">HNQ60_000286</name>
</gene>
<dbReference type="InterPro" id="IPR007459">
    <property type="entry name" value="DNA_pol3_chi"/>
</dbReference>
<dbReference type="GO" id="GO:0006260">
    <property type="term" value="P:DNA replication"/>
    <property type="evidence" value="ECO:0007669"/>
    <property type="project" value="InterPro"/>
</dbReference>
<dbReference type="GO" id="GO:0032298">
    <property type="term" value="P:positive regulation of DNA-templated DNA replication initiation"/>
    <property type="evidence" value="ECO:0007669"/>
    <property type="project" value="TreeGrafter"/>
</dbReference>
<keyword evidence="1" id="KW-0548">Nucleotidyltransferase</keyword>
<dbReference type="Proteomes" id="UP000588068">
    <property type="component" value="Unassembled WGS sequence"/>
</dbReference>
<dbReference type="Gene3D" id="3.40.50.10110">
    <property type="entry name" value="DNA polymerase III subunit chi"/>
    <property type="match status" value="1"/>
</dbReference>
<keyword evidence="2" id="KW-1185">Reference proteome</keyword>
<dbReference type="RefSeq" id="WP_184329239.1">
    <property type="nucleotide sequence ID" value="NZ_JACHHZ010000001.1"/>
</dbReference>
<proteinExistence type="predicted"/>
<dbReference type="SUPFAM" id="SSF102400">
    <property type="entry name" value="DNA polymerase III chi subunit"/>
    <property type="match status" value="1"/>
</dbReference>
<reference evidence="1 2" key="1">
    <citation type="submission" date="2020-08" db="EMBL/GenBank/DDBJ databases">
        <title>Genomic Encyclopedia of Type Strains, Phase IV (KMG-IV): sequencing the most valuable type-strain genomes for metagenomic binning, comparative biology and taxonomic classification.</title>
        <authorList>
            <person name="Goeker M."/>
        </authorList>
    </citation>
    <scope>NUCLEOTIDE SEQUENCE [LARGE SCALE GENOMIC DNA]</scope>
    <source>
        <strain evidence="1 2">DSM 26723</strain>
    </source>
</reference>